<name>A0A1M5M5L9_9FLAO</name>
<gene>
    <name evidence="1" type="ORF">SAMN05444372_10957</name>
</gene>
<accession>A0A1M5M5L9</accession>
<protein>
    <submittedName>
        <fullName evidence="1">Uncharacterized protein</fullName>
    </submittedName>
</protein>
<sequence>MHKKLNLEYPSALVEVTKVLLKKNKTSVISRGFNHQSKNEQSIKLLFVVKIPFSKKFQILIIGIWNLKIWNLYFYPK</sequence>
<reference evidence="2" key="1">
    <citation type="submission" date="2016-11" db="EMBL/GenBank/DDBJ databases">
        <authorList>
            <person name="Varghese N."/>
            <person name="Submissions S."/>
        </authorList>
    </citation>
    <scope>NUCLEOTIDE SEQUENCE [LARGE SCALE GENOMIC DNA]</scope>
    <source>
        <strain evidence="2">DSM 17659</strain>
    </source>
</reference>
<evidence type="ECO:0000313" key="1">
    <source>
        <dbReference type="EMBL" id="SHG72555.1"/>
    </source>
</evidence>
<keyword evidence="2" id="KW-1185">Reference proteome</keyword>
<evidence type="ECO:0000313" key="2">
    <source>
        <dbReference type="Proteomes" id="UP000184020"/>
    </source>
</evidence>
<dbReference type="AlphaFoldDB" id="A0A1M5M5L9"/>
<dbReference type="Proteomes" id="UP000184020">
    <property type="component" value="Unassembled WGS sequence"/>
</dbReference>
<dbReference type="EMBL" id="FQWF01000009">
    <property type="protein sequence ID" value="SHG72555.1"/>
    <property type="molecule type" value="Genomic_DNA"/>
</dbReference>
<proteinExistence type="predicted"/>
<organism evidence="1 2">
    <name type="scientific">Flavobacterium micromati</name>
    <dbReference type="NCBI Taxonomy" id="229205"/>
    <lineage>
        <taxon>Bacteria</taxon>
        <taxon>Pseudomonadati</taxon>
        <taxon>Bacteroidota</taxon>
        <taxon>Flavobacteriia</taxon>
        <taxon>Flavobacteriales</taxon>
        <taxon>Flavobacteriaceae</taxon>
        <taxon>Flavobacterium</taxon>
    </lineage>
</organism>
<dbReference type="STRING" id="229205.SAMN05444372_10957"/>